<feature type="domain" description="SPT2 homolog N-terminal" evidence="6">
    <location>
        <begin position="1"/>
        <end position="93"/>
    </location>
</feature>
<dbReference type="Pfam" id="PF22878">
    <property type="entry name" value="SPT2_N"/>
    <property type="match status" value="1"/>
</dbReference>
<dbReference type="InterPro" id="IPR013256">
    <property type="entry name" value="Chromatin_SPT2"/>
</dbReference>
<feature type="compositionally biased region" description="Basic and acidic residues" evidence="5">
    <location>
        <begin position="98"/>
        <end position="118"/>
    </location>
</feature>
<keyword evidence="3 4" id="KW-0175">Coiled coil</keyword>
<evidence type="ECO:0000256" key="5">
    <source>
        <dbReference type="SAM" id="MobiDB-lite"/>
    </source>
</evidence>
<feature type="compositionally biased region" description="Polar residues" evidence="5">
    <location>
        <begin position="290"/>
        <end position="304"/>
    </location>
</feature>
<evidence type="ECO:0000256" key="2">
    <source>
        <dbReference type="ARBA" id="ARBA00013786"/>
    </source>
</evidence>
<name>C3Y505_BRAFL</name>
<feature type="compositionally biased region" description="Low complexity" evidence="5">
    <location>
        <begin position="262"/>
        <end position="275"/>
    </location>
</feature>
<evidence type="ECO:0000256" key="4">
    <source>
        <dbReference type="SAM" id="Coils"/>
    </source>
</evidence>
<comment type="similarity">
    <text evidence="1">Belongs to the SPT2 family.</text>
</comment>
<evidence type="ECO:0000256" key="3">
    <source>
        <dbReference type="ARBA" id="ARBA00023054"/>
    </source>
</evidence>
<dbReference type="Pfam" id="PF08243">
    <property type="entry name" value="SPT2"/>
    <property type="match status" value="1"/>
</dbReference>
<evidence type="ECO:0000256" key="1">
    <source>
        <dbReference type="ARBA" id="ARBA00006461"/>
    </source>
</evidence>
<feature type="compositionally biased region" description="Basic and acidic residues" evidence="5">
    <location>
        <begin position="308"/>
        <end position="317"/>
    </location>
</feature>
<sequence>MNFEDLLNIAAQKQKKAEKELSVTKRYSTAAKPAQKIVKPKPKGVQSAAIRALMEKKHEEEKKRATEAKKRMDEAQDVLSKKRKKTDVIKSLANTSSKSEKPQEKKTKEPKYESEEHKAKHMQFMQKVSKLKTPREDVEKKRTDFKKPPDRPTPKKRAPPPPSKPMSFHELMKMAEKKKDEPLPLPKIHEELFGADSDDEVEEEEKEEPRYVYHSKGRYLDTKDSEPGSSSVKSKSRNQVDKSRKQNDRSKGSMSKADKSKSSNGTSKSSSTSHASKSDASKSKRPSSSTHNGTNKSATPSKQHPANRRGDSADSAKSRSMSESASKPKCTLVVESLPSRLTTGPPRQPASRRGYEDMRRGMKRRYDDSEEESDDFIDDSNEDVDYSKYIREIFGYDKRKYRYESDREIASMESNFRQVMQEEARSARLAIQEDAEELRKAEYEEKRKQHRNCIIFIQLTMDWAHILLLCGTVGFLVSSSAAVPTGKHTGLSIPPTAASHGKPTGNKSNWQNIQDMYFELTNIRNQLSDAQEQLREAYDNNDYAAARVLAERIRELQQQLQEVYNHLTTLTG</sequence>
<dbReference type="InterPro" id="IPR054552">
    <property type="entry name" value="SPT2_N"/>
</dbReference>
<feature type="compositionally biased region" description="Basic and acidic residues" evidence="5">
    <location>
        <begin position="170"/>
        <end position="192"/>
    </location>
</feature>
<feature type="compositionally biased region" description="Low complexity" evidence="5">
    <location>
        <begin position="318"/>
        <end position="329"/>
    </location>
</feature>
<dbReference type="AlphaFoldDB" id="C3Y505"/>
<dbReference type="SMART" id="SM00784">
    <property type="entry name" value="SPT2"/>
    <property type="match status" value="1"/>
</dbReference>
<gene>
    <name evidence="7" type="ORF">BRAFLDRAFT_126624</name>
</gene>
<feature type="compositionally biased region" description="Basic and acidic residues" evidence="5">
    <location>
        <begin position="55"/>
        <end position="74"/>
    </location>
</feature>
<feature type="compositionally biased region" description="Acidic residues" evidence="5">
    <location>
        <begin position="368"/>
        <end position="378"/>
    </location>
</feature>
<feature type="coiled-coil region" evidence="4">
    <location>
        <begin position="513"/>
        <end position="566"/>
    </location>
</feature>
<feature type="region of interest" description="Disordered" evidence="5">
    <location>
        <begin position="55"/>
        <end position="378"/>
    </location>
</feature>
<reference evidence="7" key="1">
    <citation type="journal article" date="2008" name="Nature">
        <title>The amphioxus genome and the evolution of the chordate karyotype.</title>
        <authorList>
            <consortium name="US DOE Joint Genome Institute (JGI-PGF)"/>
            <person name="Putnam N.H."/>
            <person name="Butts T."/>
            <person name="Ferrier D.E.K."/>
            <person name="Furlong R.F."/>
            <person name="Hellsten U."/>
            <person name="Kawashima T."/>
            <person name="Robinson-Rechavi M."/>
            <person name="Shoguchi E."/>
            <person name="Terry A."/>
            <person name="Yu J.-K."/>
            <person name="Benito-Gutierrez E.L."/>
            <person name="Dubchak I."/>
            <person name="Garcia-Fernandez J."/>
            <person name="Gibson-Brown J.J."/>
            <person name="Grigoriev I.V."/>
            <person name="Horton A.C."/>
            <person name="de Jong P.J."/>
            <person name="Jurka J."/>
            <person name="Kapitonov V.V."/>
            <person name="Kohara Y."/>
            <person name="Kuroki Y."/>
            <person name="Lindquist E."/>
            <person name="Lucas S."/>
            <person name="Osoegawa K."/>
            <person name="Pennacchio L.A."/>
            <person name="Salamov A.A."/>
            <person name="Satou Y."/>
            <person name="Sauka-Spengler T."/>
            <person name="Schmutz J."/>
            <person name="Shin-I T."/>
            <person name="Toyoda A."/>
            <person name="Bronner-Fraser M."/>
            <person name="Fujiyama A."/>
            <person name="Holland L.Z."/>
            <person name="Holland P.W.H."/>
            <person name="Satoh N."/>
            <person name="Rokhsar D.S."/>
        </authorList>
    </citation>
    <scope>NUCLEOTIDE SEQUENCE [LARGE SCALE GENOMIC DNA]</scope>
    <source>
        <strain evidence="7">S238N-H82</strain>
        <tissue evidence="7">Testes</tissue>
    </source>
</reference>
<dbReference type="eggNOG" id="ENOG502QWHS">
    <property type="taxonomic scope" value="Eukaryota"/>
</dbReference>
<feature type="compositionally biased region" description="Basic and acidic residues" evidence="5">
    <location>
        <begin position="353"/>
        <end position="367"/>
    </location>
</feature>
<feature type="compositionally biased region" description="Acidic residues" evidence="5">
    <location>
        <begin position="196"/>
        <end position="206"/>
    </location>
</feature>
<evidence type="ECO:0000259" key="6">
    <source>
        <dbReference type="Pfam" id="PF22878"/>
    </source>
</evidence>
<dbReference type="EMBL" id="GG666487">
    <property type="protein sequence ID" value="EEN64538.1"/>
    <property type="molecule type" value="Genomic_DNA"/>
</dbReference>
<proteinExistence type="inferred from homology"/>
<dbReference type="FunCoup" id="C3Y505">
    <property type="interactions" value="471"/>
</dbReference>
<evidence type="ECO:0000313" key="7">
    <source>
        <dbReference type="EMBL" id="EEN64538.1"/>
    </source>
</evidence>
<dbReference type="PANTHER" id="PTHR22691">
    <property type="entry name" value="YEAST SPT2-RELATED"/>
    <property type="match status" value="1"/>
</dbReference>
<dbReference type="InParanoid" id="C3Y505"/>
<protein>
    <recommendedName>
        <fullName evidence="2">Protein SPT2 homolog</fullName>
    </recommendedName>
</protein>
<dbReference type="STRING" id="7739.C3Y505"/>
<feature type="compositionally biased region" description="Basic and acidic residues" evidence="5">
    <location>
        <begin position="238"/>
        <end position="261"/>
    </location>
</feature>
<accession>C3Y505</accession>
<feature type="compositionally biased region" description="Basic and acidic residues" evidence="5">
    <location>
        <begin position="133"/>
        <end position="153"/>
    </location>
</feature>
<dbReference type="PANTHER" id="PTHR22691:SF8">
    <property type="entry name" value="PROTEIN SPT2 HOMOLOG"/>
    <property type="match status" value="1"/>
</dbReference>
<organism>
    <name type="scientific">Branchiostoma floridae</name>
    <name type="common">Florida lancelet</name>
    <name type="synonym">Amphioxus</name>
    <dbReference type="NCBI Taxonomy" id="7739"/>
    <lineage>
        <taxon>Eukaryota</taxon>
        <taxon>Metazoa</taxon>
        <taxon>Chordata</taxon>
        <taxon>Cephalochordata</taxon>
        <taxon>Leptocardii</taxon>
        <taxon>Amphioxiformes</taxon>
        <taxon>Branchiostomatidae</taxon>
        <taxon>Branchiostoma</taxon>
    </lineage>
</organism>